<dbReference type="Gene3D" id="1.10.287.110">
    <property type="entry name" value="DnaJ domain"/>
    <property type="match status" value="1"/>
</dbReference>
<organism evidence="3 4">
    <name type="scientific">Photobacterium halotolerans</name>
    <dbReference type="NCBI Taxonomy" id="265726"/>
    <lineage>
        <taxon>Bacteria</taxon>
        <taxon>Pseudomonadati</taxon>
        <taxon>Pseudomonadota</taxon>
        <taxon>Gammaproteobacteria</taxon>
        <taxon>Vibrionales</taxon>
        <taxon>Vibrionaceae</taxon>
        <taxon>Photobacterium</taxon>
    </lineage>
</organism>
<name>A0A0F5VAR6_9GAMM</name>
<reference evidence="3 4" key="1">
    <citation type="submission" date="2014-12" db="EMBL/GenBank/DDBJ databases">
        <title>Mercury Reductase activity and rhizosphere competence traits in the genome of root associated Photobacterium halotolerans MELD1.</title>
        <authorList>
            <person name="Mathew D.C."/>
            <person name="Huang C.-C."/>
        </authorList>
    </citation>
    <scope>NUCLEOTIDE SEQUENCE [LARGE SCALE GENOMIC DNA]</scope>
    <source>
        <strain evidence="3 4">MELD1</strain>
    </source>
</reference>
<feature type="domain" description="J" evidence="2">
    <location>
        <begin position="150"/>
        <end position="204"/>
    </location>
</feature>
<dbReference type="RefSeq" id="WP_046221268.1">
    <property type="nucleotide sequence ID" value="NZ_JWYV01000012.1"/>
</dbReference>
<dbReference type="PATRIC" id="fig|265726.11.peg.1044"/>
<evidence type="ECO:0000313" key="4">
    <source>
        <dbReference type="Proteomes" id="UP000033633"/>
    </source>
</evidence>
<dbReference type="Pfam" id="PF00226">
    <property type="entry name" value="DnaJ"/>
    <property type="match status" value="1"/>
</dbReference>
<proteinExistence type="predicted"/>
<evidence type="ECO:0000313" key="3">
    <source>
        <dbReference type="EMBL" id="KKC99213.1"/>
    </source>
</evidence>
<dbReference type="Pfam" id="PF12339">
    <property type="entry name" value="DNAJ_related"/>
    <property type="match status" value="1"/>
</dbReference>
<sequence length="205" mass="24191">MTLPERPSDEQPENPLIWPILGLLEKHPDGWMVHTLAESLKQQGLLNTLDEVAEQDFFKRNFLLMNALYQLQQMLLPGQWLQAQAMDIKLMHNPGDQQVDEQDPLREYYLDWQNYNSDTHAIRDLLSTFWQKYQQHIGNLSVTTNASWQQDLAVLELPADASPAQIRKQWRRLALRWHPDRPEGDTDKFRLACEAWQRIQSRLHN</sequence>
<dbReference type="EMBL" id="JWYV01000012">
    <property type="protein sequence ID" value="KKC99213.1"/>
    <property type="molecule type" value="Genomic_DNA"/>
</dbReference>
<comment type="caution">
    <text evidence="3">The sequence shown here is derived from an EMBL/GenBank/DDBJ whole genome shotgun (WGS) entry which is preliminary data.</text>
</comment>
<dbReference type="InterPro" id="IPR001623">
    <property type="entry name" value="DnaJ_domain"/>
</dbReference>
<dbReference type="STRING" id="265726.KY46_14020"/>
<dbReference type="InterPro" id="IPR036869">
    <property type="entry name" value="J_dom_sf"/>
</dbReference>
<keyword evidence="4" id="KW-1185">Reference proteome</keyword>
<evidence type="ECO:0000256" key="1">
    <source>
        <dbReference type="ARBA" id="ARBA00023186"/>
    </source>
</evidence>
<dbReference type="AlphaFoldDB" id="A0A0F5VAR6"/>
<dbReference type="PROSITE" id="PS50076">
    <property type="entry name" value="DNAJ_2"/>
    <property type="match status" value="1"/>
</dbReference>
<dbReference type="InterPro" id="IPR021059">
    <property type="entry name" value="DnaJ-related_N"/>
</dbReference>
<dbReference type="SUPFAM" id="SSF46565">
    <property type="entry name" value="Chaperone J-domain"/>
    <property type="match status" value="1"/>
</dbReference>
<dbReference type="CDD" id="cd06257">
    <property type="entry name" value="DnaJ"/>
    <property type="match status" value="1"/>
</dbReference>
<dbReference type="Proteomes" id="UP000033633">
    <property type="component" value="Unassembled WGS sequence"/>
</dbReference>
<protein>
    <submittedName>
        <fullName evidence="3">Molecular chaperone DnaJ</fullName>
    </submittedName>
</protein>
<accession>A0A0F5VAR6</accession>
<keyword evidence="1" id="KW-0143">Chaperone</keyword>
<dbReference type="SMART" id="SM00271">
    <property type="entry name" value="DnaJ"/>
    <property type="match status" value="1"/>
</dbReference>
<gene>
    <name evidence="3" type="ORF">KY46_14020</name>
</gene>
<evidence type="ECO:0000259" key="2">
    <source>
        <dbReference type="PROSITE" id="PS50076"/>
    </source>
</evidence>
<dbReference type="OrthoDB" id="581986at2"/>